<proteinExistence type="predicted"/>
<gene>
    <name evidence="2" type="ORF">PFISCL1PPCAC_28502</name>
</gene>
<evidence type="ECO:0000256" key="1">
    <source>
        <dbReference type="SAM" id="MobiDB-lite"/>
    </source>
</evidence>
<evidence type="ECO:0000313" key="2">
    <source>
        <dbReference type="EMBL" id="GMT37205.1"/>
    </source>
</evidence>
<comment type="caution">
    <text evidence="2">The sequence shown here is derived from an EMBL/GenBank/DDBJ whole genome shotgun (WGS) entry which is preliminary data.</text>
</comment>
<dbReference type="EMBL" id="BTSY01000070">
    <property type="protein sequence ID" value="GMT37205.1"/>
    <property type="molecule type" value="Genomic_DNA"/>
</dbReference>
<dbReference type="Proteomes" id="UP001432322">
    <property type="component" value="Unassembled WGS sequence"/>
</dbReference>
<sequence>SEFIPSTAWEFMPVGGKRIPLKELTPCWPLGTPYSIHDDPPLIGLQGNQPVIVEPNGQAKLRNHSAENAPSSASQQE</sequence>
<name>A0AAV5X0L7_9BILA</name>
<feature type="compositionally biased region" description="Polar residues" evidence="1">
    <location>
        <begin position="66"/>
        <end position="77"/>
    </location>
</feature>
<reference evidence="2" key="1">
    <citation type="submission" date="2023-10" db="EMBL/GenBank/DDBJ databases">
        <title>Genome assembly of Pristionchus species.</title>
        <authorList>
            <person name="Yoshida K."/>
            <person name="Sommer R.J."/>
        </authorList>
    </citation>
    <scope>NUCLEOTIDE SEQUENCE</scope>
    <source>
        <strain evidence="2">RS5133</strain>
    </source>
</reference>
<feature type="region of interest" description="Disordered" evidence="1">
    <location>
        <begin position="56"/>
        <end position="77"/>
    </location>
</feature>
<evidence type="ECO:0000313" key="3">
    <source>
        <dbReference type="Proteomes" id="UP001432322"/>
    </source>
</evidence>
<organism evidence="2 3">
    <name type="scientific">Pristionchus fissidentatus</name>
    <dbReference type="NCBI Taxonomy" id="1538716"/>
    <lineage>
        <taxon>Eukaryota</taxon>
        <taxon>Metazoa</taxon>
        <taxon>Ecdysozoa</taxon>
        <taxon>Nematoda</taxon>
        <taxon>Chromadorea</taxon>
        <taxon>Rhabditida</taxon>
        <taxon>Rhabditina</taxon>
        <taxon>Diplogasteromorpha</taxon>
        <taxon>Diplogasteroidea</taxon>
        <taxon>Neodiplogasteridae</taxon>
        <taxon>Pristionchus</taxon>
    </lineage>
</organism>
<protein>
    <submittedName>
        <fullName evidence="2">Uncharacterized protein</fullName>
    </submittedName>
</protein>
<keyword evidence="3" id="KW-1185">Reference proteome</keyword>
<accession>A0AAV5X0L7</accession>
<feature type="non-terminal residue" evidence="2">
    <location>
        <position position="1"/>
    </location>
</feature>
<dbReference type="AlphaFoldDB" id="A0AAV5X0L7"/>